<dbReference type="EC" id="3.6.1.63" evidence="2"/>
<dbReference type="PANTHER" id="PTHR43135">
    <property type="entry name" value="ALPHA-D-RIBOSE 1-METHYLPHOSPHONATE 5-TRIPHOSPHATE DIPHOSPHATASE"/>
    <property type="match status" value="1"/>
</dbReference>
<dbReference type="InterPro" id="IPR012696">
    <property type="entry name" value="PhnM"/>
</dbReference>
<dbReference type="NCBIfam" id="NF011984">
    <property type="entry name" value="PRK15446.1-5"/>
    <property type="match status" value="1"/>
</dbReference>
<feature type="domain" description="Amidohydrolase 3" evidence="1">
    <location>
        <begin position="235"/>
        <end position="393"/>
    </location>
</feature>
<dbReference type="PANTHER" id="PTHR43135:SF3">
    <property type="entry name" value="ALPHA-D-RIBOSE 1-METHYLPHOSPHONATE 5-TRIPHOSPHATE DIPHOSPHATASE"/>
    <property type="match status" value="1"/>
</dbReference>
<organism evidence="2 3">
    <name type="scientific">Sphaerotilus sulfidivorans</name>
    <dbReference type="NCBI Taxonomy" id="639200"/>
    <lineage>
        <taxon>Bacteria</taxon>
        <taxon>Pseudomonadati</taxon>
        <taxon>Pseudomonadota</taxon>
        <taxon>Betaproteobacteria</taxon>
        <taxon>Burkholderiales</taxon>
        <taxon>Sphaerotilaceae</taxon>
        <taxon>Sphaerotilus</taxon>
    </lineage>
</organism>
<dbReference type="InterPro" id="IPR032466">
    <property type="entry name" value="Metal_Hydrolase"/>
</dbReference>
<dbReference type="Gene3D" id="2.30.40.10">
    <property type="entry name" value="Urease, subunit C, domain 1"/>
    <property type="match status" value="1"/>
</dbReference>
<dbReference type="NCBIfam" id="NF011987">
    <property type="entry name" value="PRK15446.2-3"/>
    <property type="match status" value="1"/>
</dbReference>
<gene>
    <name evidence="2" type="ORF">ABIC99_000794</name>
</gene>
<comment type="caution">
    <text evidence="2">The sequence shown here is derived from an EMBL/GenBank/DDBJ whole genome shotgun (WGS) entry which is preliminary data.</text>
</comment>
<dbReference type="Pfam" id="PF07969">
    <property type="entry name" value="Amidohydro_3"/>
    <property type="match status" value="1"/>
</dbReference>
<name>A0ABV2IJA3_9BURK</name>
<keyword evidence="3" id="KW-1185">Reference proteome</keyword>
<dbReference type="SUPFAM" id="SSF51338">
    <property type="entry name" value="Composite domain of metallo-dependent hydrolases"/>
    <property type="match status" value="1"/>
</dbReference>
<dbReference type="SUPFAM" id="SSF51556">
    <property type="entry name" value="Metallo-dependent hydrolases"/>
    <property type="match status" value="1"/>
</dbReference>
<dbReference type="Gene3D" id="3.20.20.140">
    <property type="entry name" value="Metal-dependent hydrolases"/>
    <property type="match status" value="2"/>
</dbReference>
<evidence type="ECO:0000259" key="1">
    <source>
        <dbReference type="Pfam" id="PF07969"/>
    </source>
</evidence>
<dbReference type="EMBL" id="JBEPLS010000002">
    <property type="protein sequence ID" value="MET3603010.1"/>
    <property type="molecule type" value="Genomic_DNA"/>
</dbReference>
<dbReference type="InterPro" id="IPR013108">
    <property type="entry name" value="Amidohydro_3"/>
</dbReference>
<dbReference type="Proteomes" id="UP001549111">
    <property type="component" value="Unassembled WGS sequence"/>
</dbReference>
<dbReference type="NCBIfam" id="TIGR02318">
    <property type="entry name" value="phosphono_phnM"/>
    <property type="match status" value="1"/>
</dbReference>
<dbReference type="NCBIfam" id="NF011990">
    <property type="entry name" value="PRK15446.2-6"/>
    <property type="match status" value="1"/>
</dbReference>
<keyword evidence="2" id="KW-0378">Hydrolase</keyword>
<dbReference type="InterPro" id="IPR011059">
    <property type="entry name" value="Metal-dep_hydrolase_composite"/>
</dbReference>
<dbReference type="PIRSF" id="PIRSF038971">
    <property type="entry name" value="PhnM"/>
    <property type="match status" value="1"/>
</dbReference>
<protein>
    <submittedName>
        <fullName evidence="2">Alpha-D-ribose 1-methylphosphonate 5-triphosphate diphosphatase</fullName>
        <ecNumber evidence="2">3.6.1.63</ecNumber>
    </submittedName>
</protein>
<accession>A0ABV2IJA3</accession>
<dbReference type="InterPro" id="IPR051781">
    <property type="entry name" value="Metallo-dep_Hydrolase"/>
</dbReference>
<reference evidence="2 3" key="1">
    <citation type="submission" date="2024-06" db="EMBL/GenBank/DDBJ databases">
        <title>Genomic Encyclopedia of Type Strains, Phase IV (KMG-IV): sequencing the most valuable type-strain genomes for metagenomic binning, comparative biology and taxonomic classification.</title>
        <authorList>
            <person name="Goeker M."/>
        </authorList>
    </citation>
    <scope>NUCLEOTIDE SEQUENCE [LARGE SCALE GENOMIC DNA]</scope>
    <source>
        <strain evidence="2 3">D-501</strain>
    </source>
</reference>
<proteinExistence type="predicted"/>
<dbReference type="RefSeq" id="WP_244954347.1">
    <property type="nucleotide sequence ID" value="NZ_CP035708.1"/>
</dbReference>
<evidence type="ECO:0000313" key="2">
    <source>
        <dbReference type="EMBL" id="MET3603010.1"/>
    </source>
</evidence>
<evidence type="ECO:0000313" key="3">
    <source>
        <dbReference type="Proteomes" id="UP001549111"/>
    </source>
</evidence>
<sequence length="394" mass="42102">MQDSLMQGEKVLTGARLVLADQVMLGSVRLRDGRIVDIDAGRMRLPGAIDLEGDHLLPGLVELHTDNHERHAMPRPGVQQPTWSAVQAHDAEIAAAGITTVFDAIGIGDPYRRGFRGRDQSEMLAVLDALDEAGVLRADHRLHLRCELPADNALELFEPYAGHPRLGLMSLMDHTPGQRQWSDLVRARLYFTSKKGWSGQQFDQEIARPHGPGSERGRRAEANRGAFVALARALGVALASHDDTTAAHVDEAHALGASICEFPTTLEAARRAADLGLLTLGGAPNLLRGHSHAGNVPVAALVEAGVLDALSSDYVPATLLAAAWTLARCSLAQPADAARLPQAIAKVSRAPARAVGLHDRGEIAPGLRADLVRVREVAGQPVVLGVWRGGRRVA</sequence>
<dbReference type="GO" id="GO:0016787">
    <property type="term" value="F:hydrolase activity"/>
    <property type="evidence" value="ECO:0007669"/>
    <property type="project" value="UniProtKB-KW"/>
</dbReference>